<comment type="caution">
    <text evidence="1">The sequence shown here is derived from an EMBL/GenBank/DDBJ whole genome shotgun (WGS) entry which is preliminary data.</text>
</comment>
<gene>
    <name evidence="1" type="ORF">FVB9532_00294</name>
</gene>
<evidence type="ECO:0000313" key="1">
    <source>
        <dbReference type="EMBL" id="VVU99044.1"/>
    </source>
</evidence>
<reference evidence="1" key="1">
    <citation type="submission" date="2019-09" db="EMBL/GenBank/DDBJ databases">
        <authorList>
            <person name="Rodrigo-Torres L."/>
            <person name="Arahal R. D."/>
            <person name="Lucena T."/>
        </authorList>
    </citation>
    <scope>NUCLEOTIDE SEQUENCE</scope>
    <source>
        <strain evidence="1">ISS653</strain>
    </source>
</reference>
<dbReference type="EMBL" id="CABVMM010000001">
    <property type="protein sequence ID" value="VVU99044.1"/>
    <property type="molecule type" value="Genomic_DNA"/>
</dbReference>
<keyword evidence="2" id="KW-1185">Reference proteome</keyword>
<sequence>MQLASVYKYKQVRKGSLYKLLFLEYKMKFTK</sequence>
<proteinExistence type="predicted"/>
<organism evidence="1 2">
    <name type="scientific">Mesonia oceanica</name>
    <dbReference type="NCBI Taxonomy" id="2687242"/>
    <lineage>
        <taxon>Bacteria</taxon>
        <taxon>Pseudomonadati</taxon>
        <taxon>Bacteroidota</taxon>
        <taxon>Flavobacteriia</taxon>
        <taxon>Flavobacteriales</taxon>
        <taxon>Flavobacteriaceae</taxon>
        <taxon>Mesonia</taxon>
    </lineage>
</organism>
<dbReference type="Proteomes" id="UP000356253">
    <property type="component" value="Unassembled WGS sequence"/>
</dbReference>
<protein>
    <submittedName>
        <fullName evidence="1">Uncharacterized protein</fullName>
    </submittedName>
</protein>
<accession>A0AC61Y6R9</accession>
<evidence type="ECO:0000313" key="2">
    <source>
        <dbReference type="Proteomes" id="UP000356253"/>
    </source>
</evidence>
<name>A0AC61Y6R9_9FLAO</name>